<reference evidence="1" key="1">
    <citation type="submission" date="2014-09" db="EMBL/GenBank/DDBJ databases">
        <authorList>
            <person name="Magalhaes I.L.F."/>
            <person name="Oliveira U."/>
            <person name="Santos F.R."/>
            <person name="Vidigal T.H.D.A."/>
            <person name="Brescovit A.D."/>
            <person name="Santos A.J."/>
        </authorList>
    </citation>
    <scope>NUCLEOTIDE SEQUENCE</scope>
    <source>
        <tissue evidence="1">Shoot tissue taken approximately 20 cm above the soil surface</tissue>
    </source>
</reference>
<sequence length="80" mass="9813">MYRRFTHDVPLGTVLCCKKWLVFVNVERLGNQFFCTYQVQKPELISVMHECFLWLKKNKYHYNRICYWRRPISSSYTNSP</sequence>
<name>A0A0A9A8G5_ARUDO</name>
<reference evidence="1" key="2">
    <citation type="journal article" date="2015" name="Data Brief">
        <title>Shoot transcriptome of the giant reed, Arundo donax.</title>
        <authorList>
            <person name="Barrero R.A."/>
            <person name="Guerrero F.D."/>
            <person name="Moolhuijzen P."/>
            <person name="Goolsby J.A."/>
            <person name="Tidwell J."/>
            <person name="Bellgard S.E."/>
            <person name="Bellgard M.I."/>
        </authorList>
    </citation>
    <scope>NUCLEOTIDE SEQUENCE</scope>
    <source>
        <tissue evidence="1">Shoot tissue taken approximately 20 cm above the soil surface</tissue>
    </source>
</reference>
<accession>A0A0A9A8G5</accession>
<organism evidence="1">
    <name type="scientific">Arundo donax</name>
    <name type="common">Giant reed</name>
    <name type="synonym">Donax arundinaceus</name>
    <dbReference type="NCBI Taxonomy" id="35708"/>
    <lineage>
        <taxon>Eukaryota</taxon>
        <taxon>Viridiplantae</taxon>
        <taxon>Streptophyta</taxon>
        <taxon>Embryophyta</taxon>
        <taxon>Tracheophyta</taxon>
        <taxon>Spermatophyta</taxon>
        <taxon>Magnoliopsida</taxon>
        <taxon>Liliopsida</taxon>
        <taxon>Poales</taxon>
        <taxon>Poaceae</taxon>
        <taxon>PACMAD clade</taxon>
        <taxon>Arundinoideae</taxon>
        <taxon>Arundineae</taxon>
        <taxon>Arundo</taxon>
    </lineage>
</organism>
<evidence type="ECO:0000313" key="1">
    <source>
        <dbReference type="EMBL" id="JAD45285.1"/>
    </source>
</evidence>
<dbReference type="AlphaFoldDB" id="A0A0A9A8G5"/>
<proteinExistence type="predicted"/>
<protein>
    <submittedName>
        <fullName evidence="1">Uncharacterized protein</fullName>
    </submittedName>
</protein>
<dbReference type="EMBL" id="GBRH01252610">
    <property type="protein sequence ID" value="JAD45285.1"/>
    <property type="molecule type" value="Transcribed_RNA"/>
</dbReference>